<feature type="region of interest" description="Disordered" evidence="6">
    <location>
        <begin position="131"/>
        <end position="179"/>
    </location>
</feature>
<dbReference type="Pfam" id="PF02234">
    <property type="entry name" value="CDI"/>
    <property type="match status" value="1"/>
</dbReference>
<dbReference type="AlphaFoldDB" id="A0A1B0F0D8"/>
<feature type="compositionally biased region" description="Polar residues" evidence="6">
    <location>
        <begin position="140"/>
        <end position="149"/>
    </location>
</feature>
<evidence type="ECO:0000256" key="1">
    <source>
        <dbReference type="ARBA" id="ARBA00004123"/>
    </source>
</evidence>
<evidence type="ECO:0000259" key="7">
    <source>
        <dbReference type="Pfam" id="PF02234"/>
    </source>
</evidence>
<evidence type="ECO:0000256" key="6">
    <source>
        <dbReference type="SAM" id="MobiDB-lite"/>
    </source>
</evidence>
<keyword evidence="3" id="KW-0649">Protein kinase inhibitor</keyword>
<sequence length="179" mass="20269">MNVRVLTPSVIRPLSKLHSPVGRQMPKKCLLERIKKDLFGPVNQEDAKHFIQKELTKSQKEASKRWGFDFSRGEPLRDHSQFVWKRVPPTVMPEMFTLSRAAHCREIPGVSSGDASDCEDMSPEQDLMDSRAHNEHRQQEMTPACSSSRCLKKDRATRQPKITGALEKITGTSGQTAEI</sequence>
<dbReference type="VEuPathDB" id="VectorBase:PPAPM1_004715"/>
<dbReference type="GO" id="GO:0004861">
    <property type="term" value="F:cyclin-dependent protein serine/threonine kinase inhibitor activity"/>
    <property type="evidence" value="ECO:0007669"/>
    <property type="project" value="InterPro"/>
</dbReference>
<dbReference type="EMBL" id="AJVK01019338">
    <property type="status" value="NOT_ANNOTATED_CDS"/>
    <property type="molecule type" value="Genomic_DNA"/>
</dbReference>
<keyword evidence="5" id="KW-0131">Cell cycle</keyword>
<feature type="compositionally biased region" description="Polar residues" evidence="6">
    <location>
        <begin position="170"/>
        <end position="179"/>
    </location>
</feature>
<dbReference type="InterPro" id="IPR044898">
    <property type="entry name" value="CDI_dom_sf"/>
</dbReference>
<comment type="subcellular location">
    <subcellularLocation>
        <location evidence="1">Nucleus</location>
    </subcellularLocation>
</comment>
<evidence type="ECO:0000256" key="4">
    <source>
        <dbReference type="ARBA" id="ARBA00023242"/>
    </source>
</evidence>
<evidence type="ECO:0000256" key="2">
    <source>
        <dbReference type="ARBA" id="ARBA00006726"/>
    </source>
</evidence>
<feature type="domain" description="Cyclin-dependent kinase inhibitor" evidence="7">
    <location>
        <begin position="38"/>
        <end position="87"/>
    </location>
</feature>
<protein>
    <recommendedName>
        <fullName evidence="7">Cyclin-dependent kinase inhibitor domain-containing protein</fullName>
    </recommendedName>
</protein>
<accession>A0A1B0F0D8</accession>
<evidence type="ECO:0000313" key="8">
    <source>
        <dbReference type="EnsemblMetazoa" id="PPAI010906-PA"/>
    </source>
</evidence>
<evidence type="ECO:0000313" key="9">
    <source>
        <dbReference type="Proteomes" id="UP000092462"/>
    </source>
</evidence>
<proteinExistence type="inferred from homology"/>
<keyword evidence="4" id="KW-0539">Nucleus</keyword>
<keyword evidence="9" id="KW-1185">Reference proteome</keyword>
<dbReference type="GO" id="GO:0005634">
    <property type="term" value="C:nucleus"/>
    <property type="evidence" value="ECO:0007669"/>
    <property type="project" value="UniProtKB-SubCell"/>
</dbReference>
<dbReference type="Gene3D" id="4.10.365.10">
    <property type="entry name" value="p27"/>
    <property type="match status" value="1"/>
</dbReference>
<dbReference type="InterPro" id="IPR003175">
    <property type="entry name" value="CDI_dom"/>
</dbReference>
<organism evidence="8 9">
    <name type="scientific">Phlebotomus papatasi</name>
    <name type="common">Sandfly</name>
    <dbReference type="NCBI Taxonomy" id="29031"/>
    <lineage>
        <taxon>Eukaryota</taxon>
        <taxon>Metazoa</taxon>
        <taxon>Ecdysozoa</taxon>
        <taxon>Arthropoda</taxon>
        <taxon>Hexapoda</taxon>
        <taxon>Insecta</taxon>
        <taxon>Pterygota</taxon>
        <taxon>Neoptera</taxon>
        <taxon>Endopterygota</taxon>
        <taxon>Diptera</taxon>
        <taxon>Nematocera</taxon>
        <taxon>Psychodoidea</taxon>
        <taxon>Psychodidae</taxon>
        <taxon>Phlebotomus</taxon>
        <taxon>Phlebotomus</taxon>
    </lineage>
</organism>
<evidence type="ECO:0000256" key="5">
    <source>
        <dbReference type="ARBA" id="ARBA00023306"/>
    </source>
</evidence>
<dbReference type="EnsemblMetazoa" id="PPAI010906-RA">
    <property type="protein sequence ID" value="PPAI010906-PA"/>
    <property type="gene ID" value="PPAI010906"/>
</dbReference>
<dbReference type="VEuPathDB" id="VectorBase:PPAI010906"/>
<dbReference type="PANTHER" id="PTHR10265">
    <property type="entry name" value="CYCLIN-DEPENDENT KINASE INHIBITOR 1"/>
    <property type="match status" value="1"/>
</dbReference>
<dbReference type="Proteomes" id="UP000092462">
    <property type="component" value="Unassembled WGS sequence"/>
</dbReference>
<dbReference type="PANTHER" id="PTHR10265:SF45">
    <property type="entry name" value="DACAPO"/>
    <property type="match status" value="1"/>
</dbReference>
<comment type="similarity">
    <text evidence="2">Belongs to the CDI family.</text>
</comment>
<evidence type="ECO:0000256" key="3">
    <source>
        <dbReference type="ARBA" id="ARBA00023013"/>
    </source>
</evidence>
<reference evidence="8" key="1">
    <citation type="submission" date="2022-08" db="UniProtKB">
        <authorList>
            <consortium name="EnsemblMetazoa"/>
        </authorList>
    </citation>
    <scope>IDENTIFICATION</scope>
    <source>
        <strain evidence="8">Israel</strain>
    </source>
</reference>
<dbReference type="GO" id="GO:0051726">
    <property type="term" value="P:regulation of cell cycle"/>
    <property type="evidence" value="ECO:0007669"/>
    <property type="project" value="InterPro"/>
</dbReference>
<name>A0A1B0F0D8_PHLPP</name>